<name>A0A6A4HQA8_9AGAR</name>
<dbReference type="Gene3D" id="2.40.70.10">
    <property type="entry name" value="Acid Proteases"/>
    <property type="match status" value="1"/>
</dbReference>
<dbReference type="AlphaFoldDB" id="A0A6A4HQA8"/>
<accession>A0A6A4HQA8</accession>
<feature type="non-terminal residue" evidence="1">
    <location>
        <position position="1"/>
    </location>
</feature>
<dbReference type="CDD" id="cd00303">
    <property type="entry name" value="retropepsin_like"/>
    <property type="match status" value="1"/>
</dbReference>
<sequence length="128" mass="14143">LCAMVEINGVDSFALFDSGSTADALSPDFARIAHTEVFQLENPVTLQLGTKGSRSRISYGCYVPYRLHGGKDHGDVSGKDYMDIANVDRYDVVLGTVFMRKHGIALDFENNTIRVKGKKIPTLTEEEE</sequence>
<dbReference type="Proteomes" id="UP000799118">
    <property type="component" value="Unassembled WGS sequence"/>
</dbReference>
<dbReference type="SUPFAM" id="SSF50630">
    <property type="entry name" value="Acid proteases"/>
    <property type="match status" value="1"/>
</dbReference>
<reference evidence="1" key="1">
    <citation type="journal article" date="2019" name="Environ. Microbiol.">
        <title>Fungal ecological strategies reflected in gene transcription - a case study of two litter decomposers.</title>
        <authorList>
            <person name="Barbi F."/>
            <person name="Kohler A."/>
            <person name="Barry K."/>
            <person name="Baskaran P."/>
            <person name="Daum C."/>
            <person name="Fauchery L."/>
            <person name="Ihrmark K."/>
            <person name="Kuo A."/>
            <person name="LaButti K."/>
            <person name="Lipzen A."/>
            <person name="Morin E."/>
            <person name="Grigoriev I.V."/>
            <person name="Henrissat B."/>
            <person name="Lindahl B."/>
            <person name="Martin F."/>
        </authorList>
    </citation>
    <scope>NUCLEOTIDE SEQUENCE</scope>
    <source>
        <strain evidence="1">JB14</strain>
    </source>
</reference>
<proteinExistence type="predicted"/>
<keyword evidence="2" id="KW-1185">Reference proteome</keyword>
<dbReference type="EMBL" id="ML769460">
    <property type="protein sequence ID" value="KAE9400163.1"/>
    <property type="molecule type" value="Genomic_DNA"/>
</dbReference>
<gene>
    <name evidence="1" type="ORF">BT96DRAFT_745960</name>
</gene>
<dbReference type="OrthoDB" id="2799149at2759"/>
<evidence type="ECO:0000313" key="2">
    <source>
        <dbReference type="Proteomes" id="UP000799118"/>
    </source>
</evidence>
<dbReference type="InterPro" id="IPR021109">
    <property type="entry name" value="Peptidase_aspartic_dom_sf"/>
</dbReference>
<evidence type="ECO:0000313" key="1">
    <source>
        <dbReference type="EMBL" id="KAE9400163.1"/>
    </source>
</evidence>
<feature type="non-terminal residue" evidence="1">
    <location>
        <position position="128"/>
    </location>
</feature>
<protein>
    <recommendedName>
        <fullName evidence="3">Aspartic peptidase DDI1-type domain-containing protein</fullName>
    </recommendedName>
</protein>
<organism evidence="1 2">
    <name type="scientific">Gymnopus androsaceus JB14</name>
    <dbReference type="NCBI Taxonomy" id="1447944"/>
    <lineage>
        <taxon>Eukaryota</taxon>
        <taxon>Fungi</taxon>
        <taxon>Dikarya</taxon>
        <taxon>Basidiomycota</taxon>
        <taxon>Agaricomycotina</taxon>
        <taxon>Agaricomycetes</taxon>
        <taxon>Agaricomycetidae</taxon>
        <taxon>Agaricales</taxon>
        <taxon>Marasmiineae</taxon>
        <taxon>Omphalotaceae</taxon>
        <taxon>Gymnopus</taxon>
    </lineage>
</organism>
<evidence type="ECO:0008006" key="3">
    <source>
        <dbReference type="Google" id="ProtNLM"/>
    </source>
</evidence>